<dbReference type="RefSeq" id="WP_270454015.1">
    <property type="nucleotide sequence ID" value="NZ_JADPIE010000004.1"/>
</dbReference>
<evidence type="ECO:0000256" key="7">
    <source>
        <dbReference type="ARBA" id="ARBA00023136"/>
    </source>
</evidence>
<evidence type="ECO:0000256" key="4">
    <source>
        <dbReference type="ARBA" id="ARBA00022692"/>
    </source>
</evidence>
<dbReference type="InterPro" id="IPR000644">
    <property type="entry name" value="CBS_dom"/>
</dbReference>
<evidence type="ECO:0000256" key="9">
    <source>
        <dbReference type="RuleBase" id="RU362011"/>
    </source>
</evidence>
<dbReference type="SUPFAM" id="SSF161093">
    <property type="entry name" value="MgtE membrane domain-like"/>
    <property type="match status" value="1"/>
</dbReference>
<dbReference type="InterPro" id="IPR036739">
    <property type="entry name" value="SLC41_membr_dom_sf"/>
</dbReference>
<dbReference type="Gene3D" id="1.10.357.20">
    <property type="entry name" value="SLC41 divalent cation transporters, integral membrane domain"/>
    <property type="match status" value="1"/>
</dbReference>
<evidence type="ECO:0000256" key="5">
    <source>
        <dbReference type="ARBA" id="ARBA00022842"/>
    </source>
</evidence>
<proteinExistence type="inferred from homology"/>
<feature type="transmembrane region" description="Helical" evidence="9">
    <location>
        <begin position="314"/>
        <end position="332"/>
    </location>
</feature>
<keyword evidence="7 9" id="KW-0472">Membrane</keyword>
<keyword evidence="4 9" id="KW-0812">Transmembrane</keyword>
<feature type="transmembrane region" description="Helical" evidence="9">
    <location>
        <begin position="436"/>
        <end position="454"/>
    </location>
</feature>
<keyword evidence="8" id="KW-0129">CBS domain</keyword>
<keyword evidence="6 9" id="KW-1133">Transmembrane helix</keyword>
<dbReference type="PROSITE" id="PS51371">
    <property type="entry name" value="CBS"/>
    <property type="match status" value="2"/>
</dbReference>
<dbReference type="GO" id="GO:0046872">
    <property type="term" value="F:metal ion binding"/>
    <property type="evidence" value="ECO:0007669"/>
    <property type="project" value="UniProtKB-KW"/>
</dbReference>
<dbReference type="InterPro" id="IPR038076">
    <property type="entry name" value="MgtE_N_sf"/>
</dbReference>
<keyword evidence="9" id="KW-0479">Metal-binding</keyword>
<keyword evidence="12" id="KW-1185">Reference proteome</keyword>
<sequence length="455" mass="50886">MAIYDKVIELLENENVTELKTLLNNEDMVDLMQIMRELDRANRVVCYRLLNKDLAMEVFERLDIEVQEDLISDFAETEANSVFKELAPDDRVRLLDELPARVAKKLLNNLSKEERNQTSELMGYEDETAGHIMTPHYIRFKRGTTIDEAMKKLRAVGEDRETVYNLYVTTDTRLLEGSVSLRDLIMADGDQKIEEIMKPDPIKVATGTDQEEVARLLQEQDLLAVPVVDKENRLVGIITVDDAFDVIEEETTEDIFDKVGISALNQRQEGRSRVLIEGSLPEIWKARLPFLVITLIGGFMAGFVIEGFEASLEAVAAIAVFIPVVMDMGGNVGTQSSTIFSRALVLGQINVRYFMRHLFKEILVGITMGGILGIISGLVAHLWQGMAGFGIAVALSIAFTVTLASSLGFIIPYILFKLDFDQAAGADPIITTIKDITGLFIYFYLVNFFLGHLMG</sequence>
<evidence type="ECO:0000256" key="6">
    <source>
        <dbReference type="ARBA" id="ARBA00022989"/>
    </source>
</evidence>
<reference evidence="11" key="1">
    <citation type="submission" date="2020-11" db="EMBL/GenBank/DDBJ databases">
        <title>Halonatronomonas betainensis gen. nov., sp. nov. a novel haloalkaliphilic representative of the family Halanaerobiacae capable of betaine degradation.</title>
        <authorList>
            <person name="Boltyanskaya Y."/>
            <person name="Kevbrin V."/>
            <person name="Detkova E."/>
            <person name="Grouzdev D.S."/>
            <person name="Koziaeva V."/>
            <person name="Zhilina T."/>
        </authorList>
    </citation>
    <scope>NUCLEOTIDE SEQUENCE</scope>
    <source>
        <strain evidence="11">Z-7014</strain>
    </source>
</reference>
<dbReference type="Pfam" id="PF01769">
    <property type="entry name" value="MgtE"/>
    <property type="match status" value="1"/>
</dbReference>
<feature type="transmembrane region" description="Helical" evidence="9">
    <location>
        <begin position="389"/>
        <end position="415"/>
    </location>
</feature>
<dbReference type="InterPro" id="IPR006668">
    <property type="entry name" value="Mg_transptr_MgtE_intracell_dom"/>
</dbReference>
<dbReference type="SUPFAM" id="SSF158791">
    <property type="entry name" value="MgtE N-terminal domain-like"/>
    <property type="match status" value="1"/>
</dbReference>
<dbReference type="InterPro" id="IPR006669">
    <property type="entry name" value="MgtE_transporter"/>
</dbReference>
<feature type="domain" description="CBS" evidence="10">
    <location>
        <begin position="133"/>
        <end position="195"/>
    </location>
</feature>
<dbReference type="InterPro" id="IPR046342">
    <property type="entry name" value="CBS_dom_sf"/>
</dbReference>
<dbReference type="PANTHER" id="PTHR43773">
    <property type="entry name" value="MAGNESIUM TRANSPORTER MGTE"/>
    <property type="match status" value="1"/>
</dbReference>
<evidence type="ECO:0000256" key="1">
    <source>
        <dbReference type="ARBA" id="ARBA00004141"/>
    </source>
</evidence>
<comment type="subunit">
    <text evidence="9">Homodimer.</text>
</comment>
<keyword evidence="3 9" id="KW-0813">Transport</keyword>
<keyword evidence="9" id="KW-1003">Cell membrane</keyword>
<dbReference type="SUPFAM" id="SSF54631">
    <property type="entry name" value="CBS-domain pair"/>
    <property type="match status" value="1"/>
</dbReference>
<dbReference type="Gene3D" id="3.10.580.10">
    <property type="entry name" value="CBS-domain"/>
    <property type="match status" value="1"/>
</dbReference>
<protein>
    <recommendedName>
        <fullName evidence="9">Magnesium transporter MgtE</fullName>
    </recommendedName>
</protein>
<dbReference type="Pfam" id="PF00571">
    <property type="entry name" value="CBS"/>
    <property type="match status" value="2"/>
</dbReference>
<dbReference type="Pfam" id="PF03448">
    <property type="entry name" value="MgtE_N"/>
    <property type="match status" value="1"/>
</dbReference>
<evidence type="ECO:0000256" key="8">
    <source>
        <dbReference type="PROSITE-ProRule" id="PRU00703"/>
    </source>
</evidence>
<comment type="function">
    <text evidence="9">Acts as a magnesium transporter.</text>
</comment>
<evidence type="ECO:0000259" key="10">
    <source>
        <dbReference type="PROSITE" id="PS51371"/>
    </source>
</evidence>
<dbReference type="GO" id="GO:0015095">
    <property type="term" value="F:magnesium ion transmembrane transporter activity"/>
    <property type="evidence" value="ECO:0007669"/>
    <property type="project" value="UniProtKB-UniRule"/>
</dbReference>
<dbReference type="CDD" id="cd04606">
    <property type="entry name" value="CBS_pair_Mg_transporter"/>
    <property type="match status" value="1"/>
</dbReference>
<evidence type="ECO:0000313" key="12">
    <source>
        <dbReference type="Proteomes" id="UP000621436"/>
    </source>
</evidence>
<dbReference type="SMART" id="SM00116">
    <property type="entry name" value="CBS"/>
    <property type="match status" value="1"/>
</dbReference>
<organism evidence="11 12">
    <name type="scientific">Halonatronomonas betaini</name>
    <dbReference type="NCBI Taxonomy" id="2778430"/>
    <lineage>
        <taxon>Bacteria</taxon>
        <taxon>Bacillati</taxon>
        <taxon>Bacillota</taxon>
        <taxon>Clostridia</taxon>
        <taxon>Halanaerobiales</taxon>
        <taxon>Halarsenatibacteraceae</taxon>
        <taxon>Halonatronomonas</taxon>
    </lineage>
</organism>
<accession>A0A931F6M1</accession>
<comment type="subcellular location">
    <subcellularLocation>
        <location evidence="9">Cell membrane</location>
        <topology evidence="9">Multi-pass membrane protein</topology>
    </subcellularLocation>
    <subcellularLocation>
        <location evidence="1">Membrane</location>
        <topology evidence="1">Multi-pass membrane protein</topology>
    </subcellularLocation>
</comment>
<dbReference type="GO" id="GO:0005886">
    <property type="term" value="C:plasma membrane"/>
    <property type="evidence" value="ECO:0007669"/>
    <property type="project" value="UniProtKB-SubCell"/>
</dbReference>
<dbReference type="AlphaFoldDB" id="A0A931F6M1"/>
<name>A0A931F6M1_9FIRM</name>
<comment type="caution">
    <text evidence="11">The sequence shown here is derived from an EMBL/GenBank/DDBJ whole genome shotgun (WGS) entry which is preliminary data.</text>
</comment>
<evidence type="ECO:0000256" key="2">
    <source>
        <dbReference type="ARBA" id="ARBA00009749"/>
    </source>
</evidence>
<evidence type="ECO:0000313" key="11">
    <source>
        <dbReference type="EMBL" id="MBF8437080.1"/>
    </source>
</evidence>
<gene>
    <name evidence="11" type="primary">mgtE</name>
    <name evidence="11" type="ORF">I0Q91_08325</name>
</gene>
<feature type="domain" description="CBS" evidence="10">
    <location>
        <begin position="197"/>
        <end position="253"/>
    </location>
</feature>
<dbReference type="SMART" id="SM00924">
    <property type="entry name" value="MgtE_N"/>
    <property type="match status" value="1"/>
</dbReference>
<dbReference type="EMBL" id="JADPIE010000004">
    <property type="protein sequence ID" value="MBF8437080.1"/>
    <property type="molecule type" value="Genomic_DNA"/>
</dbReference>
<dbReference type="Proteomes" id="UP000621436">
    <property type="component" value="Unassembled WGS sequence"/>
</dbReference>
<dbReference type="InterPro" id="IPR006667">
    <property type="entry name" value="SLC41_membr_dom"/>
</dbReference>
<dbReference type="NCBIfam" id="TIGR00400">
    <property type="entry name" value="mgtE"/>
    <property type="match status" value="1"/>
</dbReference>
<comment type="similarity">
    <text evidence="2 9">Belongs to the SLC41A transporter family.</text>
</comment>
<dbReference type="Gene3D" id="1.25.60.10">
    <property type="entry name" value="MgtE N-terminal domain-like"/>
    <property type="match status" value="1"/>
</dbReference>
<feature type="transmembrane region" description="Helical" evidence="9">
    <location>
        <begin position="362"/>
        <end position="383"/>
    </location>
</feature>
<dbReference type="PANTHER" id="PTHR43773:SF1">
    <property type="entry name" value="MAGNESIUM TRANSPORTER MGTE"/>
    <property type="match status" value="1"/>
</dbReference>
<keyword evidence="5 9" id="KW-0460">Magnesium</keyword>
<evidence type="ECO:0000256" key="3">
    <source>
        <dbReference type="ARBA" id="ARBA00022448"/>
    </source>
</evidence>
<feature type="transmembrane region" description="Helical" evidence="9">
    <location>
        <begin position="288"/>
        <end position="308"/>
    </location>
</feature>